<protein>
    <submittedName>
        <fullName evidence="2">Uncharacterized protein</fullName>
    </submittedName>
</protein>
<gene>
    <name evidence="2" type="ORF">CYMTET_14317</name>
</gene>
<evidence type="ECO:0000256" key="1">
    <source>
        <dbReference type="SAM" id="MobiDB-lite"/>
    </source>
</evidence>
<dbReference type="EMBL" id="LGRX02005964">
    <property type="protein sequence ID" value="KAK3277689.1"/>
    <property type="molecule type" value="Genomic_DNA"/>
</dbReference>
<comment type="caution">
    <text evidence="2">The sequence shown here is derived from an EMBL/GenBank/DDBJ whole genome shotgun (WGS) entry which is preliminary data.</text>
</comment>
<reference evidence="2 3" key="1">
    <citation type="journal article" date="2015" name="Genome Biol. Evol.">
        <title>Comparative Genomics of a Bacterivorous Green Alga Reveals Evolutionary Causalities and Consequences of Phago-Mixotrophic Mode of Nutrition.</title>
        <authorList>
            <person name="Burns J.A."/>
            <person name="Paasch A."/>
            <person name="Narechania A."/>
            <person name="Kim E."/>
        </authorList>
    </citation>
    <scope>NUCLEOTIDE SEQUENCE [LARGE SCALE GENOMIC DNA]</scope>
    <source>
        <strain evidence="2 3">PLY_AMNH</strain>
    </source>
</reference>
<evidence type="ECO:0000313" key="3">
    <source>
        <dbReference type="Proteomes" id="UP001190700"/>
    </source>
</evidence>
<proteinExistence type="predicted"/>
<organism evidence="2 3">
    <name type="scientific">Cymbomonas tetramitiformis</name>
    <dbReference type="NCBI Taxonomy" id="36881"/>
    <lineage>
        <taxon>Eukaryota</taxon>
        <taxon>Viridiplantae</taxon>
        <taxon>Chlorophyta</taxon>
        <taxon>Pyramimonadophyceae</taxon>
        <taxon>Pyramimonadales</taxon>
        <taxon>Pyramimonadaceae</taxon>
        <taxon>Cymbomonas</taxon>
    </lineage>
</organism>
<sequence>MNTYKNDTDIAAPAPATARDREEAAPEWIPGVVKDLHEGDPTEYIATLKRHGHNWIILKTKEEFAKYGLAMPPPSSTHTAVVIVVYNLAGWTPPHSKSFPDKVYEDKMGHSHPLNLKIRAKSKEEKDETIYIFS</sequence>
<dbReference type="AlphaFoldDB" id="A0AAE0GGK5"/>
<evidence type="ECO:0000313" key="2">
    <source>
        <dbReference type="EMBL" id="KAK3277689.1"/>
    </source>
</evidence>
<dbReference type="Proteomes" id="UP001190700">
    <property type="component" value="Unassembled WGS sequence"/>
</dbReference>
<keyword evidence="3" id="KW-1185">Reference proteome</keyword>
<feature type="non-terminal residue" evidence="2">
    <location>
        <position position="134"/>
    </location>
</feature>
<name>A0AAE0GGK5_9CHLO</name>
<accession>A0AAE0GGK5</accession>
<feature type="region of interest" description="Disordered" evidence="1">
    <location>
        <begin position="1"/>
        <end position="23"/>
    </location>
</feature>